<comment type="caution">
    <text evidence="2">The sequence shown here is derived from an EMBL/GenBank/DDBJ whole genome shotgun (WGS) entry which is preliminary data.</text>
</comment>
<sequence length="66" mass="7225">MHAVLDRQARIELNSAAGARCSVTTQRTQGGGKVMISMAGKSIRRWWALFALPTFAAFIIGFLVPF</sequence>
<accession>A0A6C9EEN1</accession>
<dbReference type="AlphaFoldDB" id="A0A6C9EEN1"/>
<gene>
    <name evidence="2" type="ORF">GKG27_26040</name>
</gene>
<dbReference type="EMBL" id="WKYP01000210">
    <property type="protein sequence ID" value="MSD82424.1"/>
    <property type="molecule type" value="Genomic_DNA"/>
</dbReference>
<evidence type="ECO:0000313" key="2">
    <source>
        <dbReference type="EMBL" id="MSD82424.1"/>
    </source>
</evidence>
<protein>
    <submittedName>
        <fullName evidence="2">Sugar ABC transporter permease</fullName>
    </submittedName>
</protein>
<organism evidence="2">
    <name type="scientific">Escherichia coli</name>
    <dbReference type="NCBI Taxonomy" id="562"/>
    <lineage>
        <taxon>Bacteria</taxon>
        <taxon>Pseudomonadati</taxon>
        <taxon>Pseudomonadota</taxon>
        <taxon>Gammaproteobacteria</taxon>
        <taxon>Enterobacterales</taxon>
        <taxon>Enterobacteriaceae</taxon>
        <taxon>Escherichia</taxon>
    </lineage>
</organism>
<feature type="non-terminal residue" evidence="2">
    <location>
        <position position="66"/>
    </location>
</feature>
<name>A0A6C9EEN1_ECOLX</name>
<feature type="transmembrane region" description="Helical" evidence="1">
    <location>
        <begin position="46"/>
        <end position="64"/>
    </location>
</feature>
<keyword evidence="1" id="KW-0812">Transmembrane</keyword>
<proteinExistence type="predicted"/>
<keyword evidence="1" id="KW-0472">Membrane</keyword>
<evidence type="ECO:0000256" key="1">
    <source>
        <dbReference type="SAM" id="Phobius"/>
    </source>
</evidence>
<keyword evidence="1" id="KW-1133">Transmembrane helix</keyword>
<reference evidence="2" key="1">
    <citation type="journal article" date="2019" name="Nat. Med.">
        <title>A library of human gut bacterial isolates paired with longitudinal multiomics data enables mechanistic microbiome research.</title>
        <authorList>
            <person name="Poyet M."/>
            <person name="Groussin M."/>
            <person name="Gibbons S.M."/>
            <person name="Avila-Pacheco J."/>
            <person name="Jiang X."/>
            <person name="Kearney S.M."/>
            <person name="Perrotta A.R."/>
            <person name="Berdy B."/>
            <person name="Zhao S."/>
            <person name="Lieberman T.D."/>
            <person name="Swanson P.K."/>
            <person name="Smith M."/>
            <person name="Roesemann S."/>
            <person name="Alexander J.E."/>
            <person name="Rich S.A."/>
            <person name="Livny J."/>
            <person name="Vlamakis H."/>
            <person name="Clish C."/>
            <person name="Bullock K."/>
            <person name="Deik A."/>
            <person name="Scott J."/>
            <person name="Pierce K.A."/>
            <person name="Xavier R.J."/>
            <person name="Alm E.J."/>
        </authorList>
    </citation>
    <scope>NUCLEOTIDE SEQUENCE</scope>
    <source>
        <strain evidence="2">BIOML-A260</strain>
    </source>
</reference>